<dbReference type="SMART" id="SM00240">
    <property type="entry name" value="FHA"/>
    <property type="match status" value="1"/>
</dbReference>
<evidence type="ECO:0000259" key="3">
    <source>
        <dbReference type="PROSITE" id="PS50006"/>
    </source>
</evidence>
<keyword evidence="1" id="KW-0597">Phosphoprotein</keyword>
<keyword evidence="5" id="KW-1185">Reference proteome</keyword>
<dbReference type="RefSeq" id="WP_242000113.1">
    <property type="nucleotide sequence ID" value="NZ_SHKR01000001.1"/>
</dbReference>
<dbReference type="Proteomes" id="UP000292027">
    <property type="component" value="Unassembled WGS sequence"/>
</dbReference>
<gene>
    <name evidence="4" type="ORF">EV645_0109</name>
</gene>
<feature type="compositionally biased region" description="Low complexity" evidence="2">
    <location>
        <begin position="99"/>
        <end position="117"/>
    </location>
</feature>
<evidence type="ECO:0000256" key="1">
    <source>
        <dbReference type="ARBA" id="ARBA00022553"/>
    </source>
</evidence>
<sequence>MTSVPVEGTRPSDAERDRALAVLRDGAGSGRLSHDTFIRRMNFVLRAQSRGELADAVRDLPSTEPRRGWIKNLRTRLPRLKVERPAPPDARTGAHPLDPAQRPASAHAPARRPATAHDPARGPGTADGSARGAGTADGSVHAAGTAYGPAGSPGSAAYPERVARPTPSRGARFDPVGLLAAWLDALPRFSLVRAQTAVPLPGLALPAPGSPTVRIGRGAGATLRMADESVSRHHAELRHVDEGWMLRDLGSMNGTTVNDLRITTTVRVRPGDRVSFGAVAYVLTWTD</sequence>
<dbReference type="Gene3D" id="2.60.200.20">
    <property type="match status" value="1"/>
</dbReference>
<organism evidence="4 5">
    <name type="scientific">Kribbella rubisoli</name>
    <dbReference type="NCBI Taxonomy" id="3075929"/>
    <lineage>
        <taxon>Bacteria</taxon>
        <taxon>Bacillati</taxon>
        <taxon>Actinomycetota</taxon>
        <taxon>Actinomycetes</taxon>
        <taxon>Propionibacteriales</taxon>
        <taxon>Kribbellaceae</taxon>
        <taxon>Kribbella</taxon>
    </lineage>
</organism>
<feature type="region of interest" description="Disordered" evidence="2">
    <location>
        <begin position="80"/>
        <end position="171"/>
    </location>
</feature>
<dbReference type="PANTHER" id="PTHR23308">
    <property type="entry name" value="NUCLEAR INHIBITOR OF PROTEIN PHOSPHATASE-1"/>
    <property type="match status" value="1"/>
</dbReference>
<dbReference type="AlphaFoldDB" id="A0A4Q7XL28"/>
<evidence type="ECO:0000256" key="2">
    <source>
        <dbReference type="SAM" id="MobiDB-lite"/>
    </source>
</evidence>
<dbReference type="EMBL" id="SHKR01000001">
    <property type="protein sequence ID" value="RZU24467.1"/>
    <property type="molecule type" value="Genomic_DNA"/>
</dbReference>
<dbReference type="InterPro" id="IPR008984">
    <property type="entry name" value="SMAD_FHA_dom_sf"/>
</dbReference>
<dbReference type="Pfam" id="PF00498">
    <property type="entry name" value="FHA"/>
    <property type="match status" value="1"/>
</dbReference>
<proteinExistence type="predicted"/>
<dbReference type="PROSITE" id="PS50006">
    <property type="entry name" value="FHA_DOMAIN"/>
    <property type="match status" value="1"/>
</dbReference>
<name>A0A4Q7XL28_9ACTN</name>
<dbReference type="InterPro" id="IPR050923">
    <property type="entry name" value="Cell_Proc_Reg/RNA_Proc"/>
</dbReference>
<dbReference type="SUPFAM" id="SSF49879">
    <property type="entry name" value="SMAD/FHA domain"/>
    <property type="match status" value="1"/>
</dbReference>
<feature type="domain" description="FHA" evidence="3">
    <location>
        <begin position="213"/>
        <end position="262"/>
    </location>
</feature>
<reference evidence="4 5" key="1">
    <citation type="journal article" date="2015" name="Stand. Genomic Sci.">
        <title>Genomic Encyclopedia of Bacterial and Archaeal Type Strains, Phase III: the genomes of soil and plant-associated and newly described type strains.</title>
        <authorList>
            <person name="Whitman W.B."/>
            <person name="Woyke T."/>
            <person name="Klenk H.P."/>
            <person name="Zhou Y."/>
            <person name="Lilburn T.G."/>
            <person name="Beck B.J."/>
            <person name="De Vos P."/>
            <person name="Vandamme P."/>
            <person name="Eisen J.A."/>
            <person name="Garrity G."/>
            <person name="Hugenholtz P."/>
            <person name="Kyrpides N.C."/>
        </authorList>
    </citation>
    <scope>NUCLEOTIDE SEQUENCE [LARGE SCALE GENOMIC DNA]</scope>
    <source>
        <strain evidence="4 5">VKM Ac-2540</strain>
    </source>
</reference>
<evidence type="ECO:0000313" key="5">
    <source>
        <dbReference type="Proteomes" id="UP000292027"/>
    </source>
</evidence>
<accession>A0A4Q7XL28</accession>
<comment type="caution">
    <text evidence="4">The sequence shown here is derived from an EMBL/GenBank/DDBJ whole genome shotgun (WGS) entry which is preliminary data.</text>
</comment>
<dbReference type="Pfam" id="PF08044">
    <property type="entry name" value="DUF1707"/>
    <property type="match status" value="1"/>
</dbReference>
<dbReference type="InterPro" id="IPR000253">
    <property type="entry name" value="FHA_dom"/>
</dbReference>
<feature type="compositionally biased region" description="Low complexity" evidence="2">
    <location>
        <begin position="142"/>
        <end position="159"/>
    </location>
</feature>
<protein>
    <submittedName>
        <fullName evidence="4">Uncharacterized protein DUF1707</fullName>
    </submittedName>
</protein>
<dbReference type="CDD" id="cd00060">
    <property type="entry name" value="FHA"/>
    <property type="match status" value="1"/>
</dbReference>
<evidence type="ECO:0000313" key="4">
    <source>
        <dbReference type="EMBL" id="RZU24467.1"/>
    </source>
</evidence>
<dbReference type="InterPro" id="IPR012551">
    <property type="entry name" value="DUF1707_SHOCT-like"/>
</dbReference>